<dbReference type="WBParaSite" id="PTRK_0001765850.1">
    <property type="protein sequence ID" value="PTRK_0001765850.1"/>
    <property type="gene ID" value="PTRK_0001765850"/>
</dbReference>
<accession>A0A0N5A6N5</accession>
<protein>
    <submittedName>
        <fullName evidence="2">F-box domain-containing protein</fullName>
    </submittedName>
</protein>
<evidence type="ECO:0000313" key="2">
    <source>
        <dbReference type="WBParaSite" id="PTRK_0001765850.1"/>
    </source>
</evidence>
<organism evidence="1 2">
    <name type="scientific">Parastrongyloides trichosuri</name>
    <name type="common">Possum-specific nematode worm</name>
    <dbReference type="NCBI Taxonomy" id="131310"/>
    <lineage>
        <taxon>Eukaryota</taxon>
        <taxon>Metazoa</taxon>
        <taxon>Ecdysozoa</taxon>
        <taxon>Nematoda</taxon>
        <taxon>Chromadorea</taxon>
        <taxon>Rhabditida</taxon>
        <taxon>Tylenchina</taxon>
        <taxon>Panagrolaimomorpha</taxon>
        <taxon>Strongyloidoidea</taxon>
        <taxon>Strongyloididae</taxon>
        <taxon>Parastrongyloides</taxon>
    </lineage>
</organism>
<name>A0A0N5A6N5_PARTI</name>
<dbReference type="Proteomes" id="UP000038045">
    <property type="component" value="Unplaced"/>
</dbReference>
<dbReference type="AlphaFoldDB" id="A0A0N5A6N5"/>
<evidence type="ECO:0000313" key="1">
    <source>
        <dbReference type="Proteomes" id="UP000038045"/>
    </source>
</evidence>
<reference evidence="2" key="1">
    <citation type="submission" date="2017-02" db="UniProtKB">
        <authorList>
            <consortium name="WormBaseParasite"/>
        </authorList>
    </citation>
    <scope>IDENTIFICATION</scope>
</reference>
<proteinExistence type="predicted"/>
<keyword evidence="1" id="KW-1185">Reference proteome</keyword>
<sequence length="530" mass="62995">MITDSTNIQESINKSTSLKEITDIINLLQPNEEIKNIKVNKIFSNGINYINISLSKNLCSSRNIKEVSMEEMMNVMTKEPKINCEHPSFISLSINEEMKDFNENDKIRLSQKYGKIIEFLHSMFPRAKKLCLSIGEENKFNNNFLIYIVDKLNCNMIEEMGIFDVNDILNYGRMYKYNDNDIFNYLPNLKKFSICIYNYFEKYDGFDEEIEFFLNYLSLKKTITLEVYCEDNKKSLDITLQILNYSETINLNVNTFLCTEWNDNIISKEYKFVNNVQKIIQHLTTVTISIIKFEDFKLLNLILTTASNIKSISIYLEKALLHETWKKFLNNYKKATEYLKEYLNFNCTSTNLEKIKLYHYRFRNSTCSESRMCNYNLFYDTFMESFIKIFPRTINMICFNYVERLSITFFNTLSSHFNALKSISFLCTFNVPTNALSNVQSLKNIIIHGEMILDIPSWIDIVMFCYYDIDYYYGYENNSDMVTNEHYFKLMSRSYNNSLRHVYNNEIYYIAFLNDIKKYEDVFILSEECI</sequence>